<evidence type="ECO:0000256" key="2">
    <source>
        <dbReference type="PROSITE-ProRule" id="PRU00169"/>
    </source>
</evidence>
<dbReference type="InterPro" id="IPR050595">
    <property type="entry name" value="Bact_response_regulator"/>
</dbReference>
<dbReference type="GO" id="GO:0000160">
    <property type="term" value="P:phosphorelay signal transduction system"/>
    <property type="evidence" value="ECO:0007669"/>
    <property type="project" value="InterPro"/>
</dbReference>
<dbReference type="KEGG" id="dbk:DGMP_30960"/>
<reference evidence="4" key="1">
    <citation type="submission" date="2020-09" db="EMBL/GenBank/DDBJ databases">
        <title>Desulfogranum mesoprofundum gen. nov., sp. nov., a novel mesophilic, sulfate-reducing chemolithoautotroph isolated from a deep-sea hydrothermal vent chimney in the Suiyo Seamount.</title>
        <authorList>
            <person name="Hashimoto Y."/>
            <person name="Nakagawa S."/>
        </authorList>
    </citation>
    <scope>NUCLEOTIDE SEQUENCE</scope>
    <source>
        <strain evidence="4">KT2</strain>
    </source>
</reference>
<evidence type="ECO:0000256" key="1">
    <source>
        <dbReference type="ARBA" id="ARBA00022553"/>
    </source>
</evidence>
<dbReference type="EMBL" id="AP024086">
    <property type="protein sequence ID" value="BCL62403.1"/>
    <property type="molecule type" value="Genomic_DNA"/>
</dbReference>
<dbReference type="RefSeq" id="WP_228854762.1">
    <property type="nucleotide sequence ID" value="NZ_AP024086.1"/>
</dbReference>
<feature type="modified residue" description="4-aspartylphosphate" evidence="2">
    <location>
        <position position="54"/>
    </location>
</feature>
<evidence type="ECO:0000259" key="3">
    <source>
        <dbReference type="PROSITE" id="PS50110"/>
    </source>
</evidence>
<keyword evidence="1 2" id="KW-0597">Phosphoprotein</keyword>
<keyword evidence="5" id="KW-1185">Reference proteome</keyword>
<protein>
    <submittedName>
        <fullName evidence="4">Response regulator</fullName>
    </submittedName>
</protein>
<dbReference type="PANTHER" id="PTHR44591">
    <property type="entry name" value="STRESS RESPONSE REGULATOR PROTEIN 1"/>
    <property type="match status" value="1"/>
</dbReference>
<dbReference type="PROSITE" id="PS50110">
    <property type="entry name" value="RESPONSE_REGULATORY"/>
    <property type="match status" value="1"/>
</dbReference>
<sequence>MAKNLIMIVEDSATDMRFARSVCEENGFRVVTETDGEKVFEHAKKEQPDLILLDVILPNKNGFQVCRQLKNDDETKDIKVIIVSSKDQPSDKFWGMKQGADEYITKPYGEDALLDAIEKLL</sequence>
<name>A0A8D5JEE4_9BACT</name>
<evidence type="ECO:0000313" key="5">
    <source>
        <dbReference type="Proteomes" id="UP000826725"/>
    </source>
</evidence>
<dbReference type="SMART" id="SM00448">
    <property type="entry name" value="REC"/>
    <property type="match status" value="1"/>
</dbReference>
<dbReference type="AlphaFoldDB" id="A0A8D5JEE4"/>
<feature type="domain" description="Response regulatory" evidence="3">
    <location>
        <begin position="5"/>
        <end position="121"/>
    </location>
</feature>
<dbReference type="Proteomes" id="UP000826725">
    <property type="component" value="Chromosome"/>
</dbReference>
<proteinExistence type="predicted"/>
<dbReference type="InterPro" id="IPR001789">
    <property type="entry name" value="Sig_transdc_resp-reg_receiver"/>
</dbReference>
<evidence type="ECO:0000313" key="4">
    <source>
        <dbReference type="EMBL" id="BCL62403.1"/>
    </source>
</evidence>
<accession>A0A8D5JEE4</accession>
<dbReference type="PANTHER" id="PTHR44591:SF3">
    <property type="entry name" value="RESPONSE REGULATORY DOMAIN-CONTAINING PROTEIN"/>
    <property type="match status" value="1"/>
</dbReference>
<gene>
    <name evidence="4" type="ORF">DGMP_30960</name>
</gene>
<dbReference type="Pfam" id="PF00072">
    <property type="entry name" value="Response_reg"/>
    <property type="match status" value="1"/>
</dbReference>
<organism evidence="4 5">
    <name type="scientific">Desulfomarina profundi</name>
    <dbReference type="NCBI Taxonomy" id="2772557"/>
    <lineage>
        <taxon>Bacteria</taxon>
        <taxon>Pseudomonadati</taxon>
        <taxon>Thermodesulfobacteriota</taxon>
        <taxon>Desulfobulbia</taxon>
        <taxon>Desulfobulbales</taxon>
        <taxon>Desulfobulbaceae</taxon>
        <taxon>Desulfomarina</taxon>
    </lineage>
</organism>